<comment type="cofactor">
    <cofactor evidence="1">
        <name>FAD</name>
        <dbReference type="ChEBI" id="CHEBI:57692"/>
    </cofactor>
</comment>
<evidence type="ECO:0000256" key="4">
    <source>
        <dbReference type="ARBA" id="ARBA00022827"/>
    </source>
</evidence>
<evidence type="ECO:0000313" key="8">
    <source>
        <dbReference type="Proteomes" id="UP000618445"/>
    </source>
</evidence>
<sequence length="430" mass="47406">MSNVLDGISEFPQRLIASEPLPTLILGGGFTGLFTALHLSRQHYTTPTILIDREWNFIFKPLLYEFLSGEMNMQFIRHRYDALLHKSGIAFIRDEVQSIDLQQRQVVLASGLHYTYSNLVLSLGSVAGYFGVKGARENSLAFRTSDDAIALAWKLRDCLQKATQTSEPQQKKTLLTIAILGAGSSGVELAATLADLLPVWYSPLGGDIADIRIVVIQRGKQILKGDSDRLRQTAEEALQTRTIPVEVMLETAVIEIRPNIVMLQRNGQIEELAATTIIWTTGIATNPLMDTLSIPEGGRDEKGRLKLTDTLQLLDFPEVFAGGDCTVMEHPLPATAQVAYQQGVAIAHNLQALSECHSPTAVKVGMRGTLMKLGLKESVAELFDRYEVKGHLGHLIRQAAYIELLPTPAKNFKGTLAWISDELFQRCSGI</sequence>
<dbReference type="InterPro" id="IPR051169">
    <property type="entry name" value="NADH-Q_oxidoreductase"/>
</dbReference>
<keyword evidence="8" id="KW-1185">Reference proteome</keyword>
<dbReference type="InterPro" id="IPR023753">
    <property type="entry name" value="FAD/NAD-binding_dom"/>
</dbReference>
<protein>
    <submittedName>
        <fullName evidence="7">NAD(P)/FAD-dependent oxidoreductase</fullName>
    </submittedName>
</protein>
<name>A0ABR8CIQ9_9CYAN</name>
<dbReference type="EMBL" id="JACJQY010000075">
    <property type="protein sequence ID" value="MBD2319935.1"/>
    <property type="molecule type" value="Genomic_DNA"/>
</dbReference>
<gene>
    <name evidence="7" type="ORF">H6G05_24250</name>
</gene>
<evidence type="ECO:0000313" key="7">
    <source>
        <dbReference type="EMBL" id="MBD2319935.1"/>
    </source>
</evidence>
<evidence type="ECO:0000256" key="5">
    <source>
        <dbReference type="ARBA" id="ARBA00023002"/>
    </source>
</evidence>
<dbReference type="InterPro" id="IPR036188">
    <property type="entry name" value="FAD/NAD-bd_sf"/>
</dbReference>
<feature type="domain" description="FAD/NAD(P)-binding" evidence="6">
    <location>
        <begin position="24"/>
        <end position="343"/>
    </location>
</feature>
<keyword evidence="3" id="KW-0285">Flavoprotein</keyword>
<proteinExistence type="inferred from homology"/>
<evidence type="ECO:0000256" key="1">
    <source>
        <dbReference type="ARBA" id="ARBA00001974"/>
    </source>
</evidence>
<comment type="caution">
    <text evidence="7">The sequence shown here is derived from an EMBL/GenBank/DDBJ whole genome shotgun (WGS) entry which is preliminary data.</text>
</comment>
<dbReference type="PRINTS" id="PR00469">
    <property type="entry name" value="PNDRDTASEII"/>
</dbReference>
<dbReference type="Pfam" id="PF07992">
    <property type="entry name" value="Pyr_redox_2"/>
    <property type="match status" value="1"/>
</dbReference>
<comment type="similarity">
    <text evidence="2">Belongs to the NADH dehydrogenase family.</text>
</comment>
<dbReference type="Proteomes" id="UP000618445">
    <property type="component" value="Unassembled WGS sequence"/>
</dbReference>
<dbReference type="PRINTS" id="PR00368">
    <property type="entry name" value="FADPNR"/>
</dbReference>
<keyword evidence="4" id="KW-0274">FAD</keyword>
<dbReference type="SUPFAM" id="SSF51905">
    <property type="entry name" value="FAD/NAD(P)-binding domain"/>
    <property type="match status" value="2"/>
</dbReference>
<reference evidence="7 8" key="1">
    <citation type="journal article" date="2020" name="ISME J.">
        <title>Comparative genomics reveals insights into cyanobacterial evolution and habitat adaptation.</title>
        <authorList>
            <person name="Chen M.Y."/>
            <person name="Teng W.K."/>
            <person name="Zhao L."/>
            <person name="Hu C.X."/>
            <person name="Zhou Y.K."/>
            <person name="Han B.P."/>
            <person name="Song L.R."/>
            <person name="Shu W.S."/>
        </authorList>
    </citation>
    <scope>NUCLEOTIDE SEQUENCE [LARGE SCALE GENOMIC DNA]</scope>
    <source>
        <strain evidence="7 8">FACHB-1050</strain>
    </source>
</reference>
<evidence type="ECO:0000259" key="6">
    <source>
        <dbReference type="Pfam" id="PF07992"/>
    </source>
</evidence>
<dbReference type="Gene3D" id="3.50.50.100">
    <property type="match status" value="1"/>
</dbReference>
<evidence type="ECO:0000256" key="2">
    <source>
        <dbReference type="ARBA" id="ARBA00005272"/>
    </source>
</evidence>
<accession>A0ABR8CIQ9</accession>
<dbReference type="PANTHER" id="PTHR42913">
    <property type="entry name" value="APOPTOSIS-INDUCING FACTOR 1"/>
    <property type="match status" value="1"/>
</dbReference>
<keyword evidence="5" id="KW-0560">Oxidoreductase</keyword>
<dbReference type="RefSeq" id="WP_190582441.1">
    <property type="nucleotide sequence ID" value="NZ_CAWPQU010000073.1"/>
</dbReference>
<organism evidence="7 8">
    <name type="scientific">Phormidium tenue FACHB-1050</name>
    <dbReference type="NCBI Taxonomy" id="2692857"/>
    <lineage>
        <taxon>Bacteria</taxon>
        <taxon>Bacillati</taxon>
        <taxon>Cyanobacteriota</taxon>
        <taxon>Cyanophyceae</taxon>
        <taxon>Oscillatoriophycideae</taxon>
        <taxon>Oscillatoriales</taxon>
        <taxon>Oscillatoriaceae</taxon>
        <taxon>Phormidium</taxon>
    </lineage>
</organism>
<dbReference type="PANTHER" id="PTHR42913:SF3">
    <property type="entry name" value="64 KDA MITOCHONDRIAL NADH DEHYDROGENASE (EUROFUNG)"/>
    <property type="match status" value="1"/>
</dbReference>
<evidence type="ECO:0000256" key="3">
    <source>
        <dbReference type="ARBA" id="ARBA00022630"/>
    </source>
</evidence>